<feature type="active site" evidence="6">
    <location>
        <position position="313"/>
    </location>
</feature>
<comment type="caution">
    <text evidence="9">The sequence shown here is derived from an EMBL/GenBank/DDBJ whole genome shotgun (WGS) entry which is preliminary data.</text>
</comment>
<evidence type="ECO:0000313" key="10">
    <source>
        <dbReference type="Proteomes" id="UP000554482"/>
    </source>
</evidence>
<keyword evidence="3" id="KW-0064">Aspartyl protease</keyword>
<dbReference type="InterPro" id="IPR001461">
    <property type="entry name" value="Aspartic_peptidase_A1"/>
</dbReference>
<evidence type="ECO:0000256" key="2">
    <source>
        <dbReference type="ARBA" id="ARBA00022670"/>
    </source>
</evidence>
<dbReference type="InterPro" id="IPR032799">
    <property type="entry name" value="TAXi_C"/>
</dbReference>
<evidence type="ECO:0000256" key="4">
    <source>
        <dbReference type="ARBA" id="ARBA00022801"/>
    </source>
</evidence>
<feature type="active site" evidence="6">
    <location>
        <position position="99"/>
    </location>
</feature>
<evidence type="ECO:0000256" key="1">
    <source>
        <dbReference type="ARBA" id="ARBA00007447"/>
    </source>
</evidence>
<reference evidence="9 10" key="1">
    <citation type="submission" date="2020-06" db="EMBL/GenBank/DDBJ databases">
        <title>Transcriptomic and genomic resources for Thalictrum thalictroides and T. hernandezii: Facilitating candidate gene discovery in an emerging model plant lineage.</title>
        <authorList>
            <person name="Arias T."/>
            <person name="Riano-Pachon D.M."/>
            <person name="Di Stilio V.S."/>
        </authorList>
    </citation>
    <scope>NUCLEOTIDE SEQUENCE [LARGE SCALE GENOMIC DNA]</scope>
    <source>
        <strain evidence="10">cv. WT478/WT964</strain>
        <tissue evidence="9">Leaves</tissue>
    </source>
</reference>
<feature type="chain" id="PRO_5029546651" evidence="7">
    <location>
        <begin position="30"/>
        <end position="923"/>
    </location>
</feature>
<feature type="signal peptide" evidence="7">
    <location>
        <begin position="1"/>
        <end position="29"/>
    </location>
</feature>
<dbReference type="InterPro" id="IPR032861">
    <property type="entry name" value="TAXi_N"/>
</dbReference>
<feature type="domain" description="Peptidase A1" evidence="8">
    <location>
        <begin position="481"/>
        <end position="835"/>
    </location>
</feature>
<keyword evidence="7" id="KW-0732">Signal</keyword>
<evidence type="ECO:0000256" key="6">
    <source>
        <dbReference type="PIRSR" id="PIRSR601461-1"/>
    </source>
</evidence>
<keyword evidence="10" id="KW-1185">Reference proteome</keyword>
<keyword evidence="4" id="KW-0378">Hydrolase</keyword>
<evidence type="ECO:0000259" key="8">
    <source>
        <dbReference type="PROSITE" id="PS51767"/>
    </source>
</evidence>
<evidence type="ECO:0000256" key="3">
    <source>
        <dbReference type="ARBA" id="ARBA00022750"/>
    </source>
</evidence>
<proteinExistence type="inferred from homology"/>
<evidence type="ECO:0000256" key="5">
    <source>
        <dbReference type="ARBA" id="ARBA00023180"/>
    </source>
</evidence>
<accession>A0A7J6WZ68</accession>
<dbReference type="InterPro" id="IPR021109">
    <property type="entry name" value="Peptidase_aspartic_dom_sf"/>
</dbReference>
<keyword evidence="2" id="KW-0645">Protease</keyword>
<dbReference type="PANTHER" id="PTHR13683">
    <property type="entry name" value="ASPARTYL PROTEASES"/>
    <property type="match status" value="1"/>
</dbReference>
<protein>
    <submittedName>
        <fullName evidence="9">Aspartic proteinase-like protein</fullName>
    </submittedName>
</protein>
<dbReference type="Pfam" id="PF14541">
    <property type="entry name" value="TAXi_C"/>
    <property type="match status" value="2"/>
</dbReference>
<sequence>MSLRWILVDLQPILLLFLLAVLSNSNVSATGGFFEVHHKFAGQQPSLNDLKAHDRRRHQRILYGVDLPLGGDGKATGTGLYYTKIGIGSPPKDYYVHVDTGSDIFWVNCIECKQCPKKSDLGVKLRLYDPSSSATGNVISCDQQFCTANFEVPTCTNTLRCEYILTYGDGSSTSGYFVRDNVQYDRVSGNLSTTSAGSSVVFGCGVQQTGNLDESGAALDGIIGFGQAPTSMISQMALSGSVTKIFAHCLDGTKGGGIFAMGRVVQPQVKRTPIVPNQQHYNVNLEAIEVGKDTLQLPKGVLGSASGNETIIDSGTTLAYLPDEVYQPLITKILANHGDLDVRTVDEHFQCFEYNASVDDGFPTVNLNFEGSLQLVVYPHDYLFKLEGDAYCIGWQSSGTQSKDVKDMTVLGDLVLTNKLVVYDLVNQEIGWTEYDCSSTIGLQDEQSNTIFQVGAHNLMPSAGGHSQASGTGSPVGTGLYFTKIGLGSPSKDYYVQVDTGSDIFWVNCIQCSRCPRKSGLGIELKLYDPDASTTSKLLTCEDTFCYSTQPEPMTGCTPDALCEYNVLYGDGSSSYGYYVKDFVKFDRVAGNFVTASANMSAIFGCGAKQSGDLGSDMDALDGLLGFGQGNTSIISQLASSGKVKRMFAHCLDGINGGGIFAIGQVVQPKVNTTPIVPNQQHYNVNLKSVEVGKVMLQLPTDVFETDSRKGTIIDSGTTLAYLPEVVYNPLTKKIKSHLSESKISTVEDQFTCFPYSESVDDGFPNVTFHFENSLRLVVQPHEYLFLYRNDLWCIGFQNSALQSRDGKDTTLLGDLVLSNKLVLYDLENQVIGWTEYNCSSSIKMQDERSGTVHLVGSHNISLATSLYMGKLIIFLLLTEVSPQLDGFCAAILLHFSSRGLLNSHIPCLGLGNAVGYELSVSR</sequence>
<dbReference type="GO" id="GO:0004190">
    <property type="term" value="F:aspartic-type endopeptidase activity"/>
    <property type="evidence" value="ECO:0007669"/>
    <property type="project" value="UniProtKB-KW"/>
</dbReference>
<dbReference type="GO" id="GO:0006508">
    <property type="term" value="P:proteolysis"/>
    <property type="evidence" value="ECO:0007669"/>
    <property type="project" value="UniProtKB-KW"/>
</dbReference>
<dbReference type="AlphaFoldDB" id="A0A7J6WZ68"/>
<dbReference type="SUPFAM" id="SSF50630">
    <property type="entry name" value="Acid proteases"/>
    <property type="match status" value="2"/>
</dbReference>
<comment type="similarity">
    <text evidence="1">Belongs to the peptidase A1 family.</text>
</comment>
<dbReference type="FunFam" id="2.40.70.10:FF:000056">
    <property type="entry name" value="Eukaryotic aspartyl protease family protein"/>
    <property type="match status" value="1"/>
</dbReference>
<dbReference type="OrthoDB" id="2747330at2759"/>
<dbReference type="Proteomes" id="UP000554482">
    <property type="component" value="Unassembled WGS sequence"/>
</dbReference>
<dbReference type="PANTHER" id="PTHR13683:SF768">
    <property type="entry name" value="EUKARYOTIC ASPARTYL PROTEASE FAMILY PROTEIN"/>
    <property type="match status" value="1"/>
</dbReference>
<keyword evidence="5" id="KW-0325">Glycoprotein</keyword>
<dbReference type="Pfam" id="PF14543">
    <property type="entry name" value="TAXi_N"/>
    <property type="match status" value="2"/>
</dbReference>
<evidence type="ECO:0000313" key="9">
    <source>
        <dbReference type="EMBL" id="KAF5201875.1"/>
    </source>
</evidence>
<evidence type="ECO:0000256" key="7">
    <source>
        <dbReference type="SAM" id="SignalP"/>
    </source>
</evidence>
<dbReference type="Gene3D" id="2.40.70.10">
    <property type="entry name" value="Acid Proteases"/>
    <property type="match status" value="4"/>
</dbReference>
<dbReference type="CDD" id="cd05476">
    <property type="entry name" value="pepsin_A_like_plant"/>
    <property type="match status" value="2"/>
</dbReference>
<feature type="domain" description="Peptidase A1" evidence="8">
    <location>
        <begin position="81"/>
        <end position="433"/>
    </location>
</feature>
<gene>
    <name evidence="9" type="ORF">FRX31_008535</name>
</gene>
<dbReference type="PROSITE" id="PS51767">
    <property type="entry name" value="PEPTIDASE_A1"/>
    <property type="match status" value="2"/>
</dbReference>
<dbReference type="InterPro" id="IPR034161">
    <property type="entry name" value="Pepsin-like_plant"/>
</dbReference>
<dbReference type="InterPro" id="IPR033121">
    <property type="entry name" value="PEPTIDASE_A1"/>
</dbReference>
<dbReference type="FunFam" id="2.40.70.10:FF:000028">
    <property type="entry name" value="Eukaryotic aspartyl protease family protein"/>
    <property type="match status" value="1"/>
</dbReference>
<name>A0A7J6WZ68_THATH</name>
<dbReference type="PRINTS" id="PR00792">
    <property type="entry name" value="PEPSIN"/>
</dbReference>
<dbReference type="EMBL" id="JABWDY010008859">
    <property type="protein sequence ID" value="KAF5201875.1"/>
    <property type="molecule type" value="Genomic_DNA"/>
</dbReference>
<organism evidence="9 10">
    <name type="scientific">Thalictrum thalictroides</name>
    <name type="common">Rue-anemone</name>
    <name type="synonym">Anemone thalictroides</name>
    <dbReference type="NCBI Taxonomy" id="46969"/>
    <lineage>
        <taxon>Eukaryota</taxon>
        <taxon>Viridiplantae</taxon>
        <taxon>Streptophyta</taxon>
        <taxon>Embryophyta</taxon>
        <taxon>Tracheophyta</taxon>
        <taxon>Spermatophyta</taxon>
        <taxon>Magnoliopsida</taxon>
        <taxon>Ranunculales</taxon>
        <taxon>Ranunculaceae</taxon>
        <taxon>Thalictroideae</taxon>
        <taxon>Thalictrum</taxon>
    </lineage>
</organism>